<feature type="transmembrane region" description="Helical" evidence="8">
    <location>
        <begin position="51"/>
        <end position="76"/>
    </location>
</feature>
<dbReference type="GO" id="GO:0016020">
    <property type="term" value="C:membrane"/>
    <property type="evidence" value="ECO:0007669"/>
    <property type="project" value="UniProtKB-SubCell"/>
</dbReference>
<accession>A0A3M6UTK9</accession>
<dbReference type="PRINTS" id="PR00237">
    <property type="entry name" value="GPCRRHODOPSN"/>
</dbReference>
<dbReference type="SMART" id="SM01381">
    <property type="entry name" value="7TM_GPCR_Srsx"/>
    <property type="match status" value="1"/>
</dbReference>
<feature type="transmembrane region" description="Helical" evidence="8">
    <location>
        <begin position="130"/>
        <end position="147"/>
    </location>
</feature>
<dbReference type="InterPro" id="IPR050125">
    <property type="entry name" value="GPCR_opsins"/>
</dbReference>
<keyword evidence="5 8" id="KW-0472">Membrane</keyword>
<evidence type="ECO:0000256" key="1">
    <source>
        <dbReference type="ARBA" id="ARBA00004141"/>
    </source>
</evidence>
<evidence type="ECO:0000313" key="10">
    <source>
        <dbReference type="EMBL" id="RMX56980.1"/>
    </source>
</evidence>
<sequence>MDSELKQRSLAVNVLEPCILVTITMVCLIGNSLICIAVYRNARLRASTNLYITSLAISDIINAVIVMPLTLGVLITGKWPFGEAVCDFHAFFTLFSIYVSPTTMGLTAFNRYVRIVKPQHYSQIFTDSRSKVYVAAVWLTVAGYISIPKMAGLTKYRFFAGYAACIVEQPTTAMMIVQHIIAVFFFFLLPLGVASVSYFKVFQKIKHHNMNMASTAHAGGRENRLTVKEIKLTKSLAIVVFAFLLCWIPFWIIVMIKRFASDVVVPRNIQLLCTFLTLFSSTINPFIYAGMNPSFRAEFRRILLCKVKSSQLCEEPCCPKEVELKKILARSARGTENQEEEGSTLVRDRAVNVRIEPKAKDLSKKISI</sequence>
<evidence type="ECO:0000256" key="5">
    <source>
        <dbReference type="ARBA" id="ARBA00023136"/>
    </source>
</evidence>
<dbReference type="InterPro" id="IPR000276">
    <property type="entry name" value="GPCR_Rhodpsn"/>
</dbReference>
<feature type="transmembrane region" description="Helical" evidence="8">
    <location>
        <begin position="20"/>
        <end position="39"/>
    </location>
</feature>
<dbReference type="PROSITE" id="PS50262">
    <property type="entry name" value="G_PROTEIN_RECEP_F1_2"/>
    <property type="match status" value="1"/>
</dbReference>
<comment type="subcellular location">
    <subcellularLocation>
        <location evidence="1">Membrane</location>
        <topology evidence="1">Multi-pass membrane protein</topology>
    </subcellularLocation>
</comment>
<evidence type="ECO:0000256" key="4">
    <source>
        <dbReference type="ARBA" id="ARBA00023040"/>
    </source>
</evidence>
<keyword evidence="7" id="KW-0807">Transducer</keyword>
<dbReference type="InterPro" id="IPR017452">
    <property type="entry name" value="GPCR_Rhodpsn_7TM"/>
</dbReference>
<dbReference type="STRING" id="46731.A0A3M6UTK9"/>
<keyword evidence="3 8" id="KW-1133">Transmembrane helix</keyword>
<dbReference type="PANTHER" id="PTHR24240">
    <property type="entry name" value="OPSIN"/>
    <property type="match status" value="1"/>
</dbReference>
<evidence type="ECO:0000256" key="8">
    <source>
        <dbReference type="SAM" id="Phobius"/>
    </source>
</evidence>
<protein>
    <recommendedName>
        <fullName evidence="9">G-protein coupled receptors family 1 profile domain-containing protein</fullName>
    </recommendedName>
</protein>
<keyword evidence="4" id="KW-0297">G-protein coupled receptor</keyword>
<evidence type="ECO:0000256" key="2">
    <source>
        <dbReference type="ARBA" id="ARBA00022692"/>
    </source>
</evidence>
<reference evidence="10 11" key="1">
    <citation type="journal article" date="2018" name="Sci. Rep.">
        <title>Comparative analysis of the Pocillopora damicornis genome highlights role of immune system in coral evolution.</title>
        <authorList>
            <person name="Cunning R."/>
            <person name="Bay R.A."/>
            <person name="Gillette P."/>
            <person name="Baker A.C."/>
            <person name="Traylor-Knowles N."/>
        </authorList>
    </citation>
    <scope>NUCLEOTIDE SEQUENCE [LARGE SCALE GENOMIC DNA]</scope>
    <source>
        <strain evidence="10">RSMAS</strain>
        <tissue evidence="10">Whole animal</tissue>
    </source>
</reference>
<dbReference type="GO" id="GO:0004930">
    <property type="term" value="F:G protein-coupled receptor activity"/>
    <property type="evidence" value="ECO:0007669"/>
    <property type="project" value="UniProtKB-KW"/>
</dbReference>
<feature type="transmembrane region" description="Helical" evidence="8">
    <location>
        <begin position="88"/>
        <end position="109"/>
    </location>
</feature>
<gene>
    <name evidence="10" type="ORF">pdam_00016970</name>
</gene>
<keyword evidence="6" id="KW-0675">Receptor</keyword>
<feature type="transmembrane region" description="Helical" evidence="8">
    <location>
        <begin position="268"/>
        <end position="291"/>
    </location>
</feature>
<organism evidence="10 11">
    <name type="scientific">Pocillopora damicornis</name>
    <name type="common">Cauliflower coral</name>
    <name type="synonym">Millepora damicornis</name>
    <dbReference type="NCBI Taxonomy" id="46731"/>
    <lineage>
        <taxon>Eukaryota</taxon>
        <taxon>Metazoa</taxon>
        <taxon>Cnidaria</taxon>
        <taxon>Anthozoa</taxon>
        <taxon>Hexacorallia</taxon>
        <taxon>Scleractinia</taxon>
        <taxon>Astrocoeniina</taxon>
        <taxon>Pocilloporidae</taxon>
        <taxon>Pocillopora</taxon>
    </lineage>
</organism>
<feature type="transmembrane region" description="Helical" evidence="8">
    <location>
        <begin position="236"/>
        <end position="256"/>
    </location>
</feature>
<evidence type="ECO:0000256" key="7">
    <source>
        <dbReference type="ARBA" id="ARBA00023224"/>
    </source>
</evidence>
<comment type="caution">
    <text evidence="10">The sequence shown here is derived from an EMBL/GenBank/DDBJ whole genome shotgun (WGS) entry which is preliminary data.</text>
</comment>
<dbReference type="EMBL" id="RCHS01000759">
    <property type="protein sequence ID" value="RMX56980.1"/>
    <property type="molecule type" value="Genomic_DNA"/>
</dbReference>
<keyword evidence="2 8" id="KW-0812">Transmembrane</keyword>
<dbReference type="CDD" id="cd00637">
    <property type="entry name" value="7tm_classA_rhodopsin-like"/>
    <property type="match status" value="1"/>
</dbReference>
<feature type="transmembrane region" description="Helical" evidence="8">
    <location>
        <begin position="180"/>
        <end position="202"/>
    </location>
</feature>
<feature type="domain" description="G-protein coupled receptors family 1 profile" evidence="9">
    <location>
        <begin position="30"/>
        <end position="288"/>
    </location>
</feature>
<evidence type="ECO:0000256" key="3">
    <source>
        <dbReference type="ARBA" id="ARBA00022989"/>
    </source>
</evidence>
<evidence type="ECO:0000259" key="9">
    <source>
        <dbReference type="PROSITE" id="PS50262"/>
    </source>
</evidence>
<dbReference type="Pfam" id="PF00001">
    <property type="entry name" value="7tm_1"/>
    <property type="match status" value="1"/>
</dbReference>
<dbReference type="OMA" id="ASMHTMA"/>
<keyword evidence="11" id="KW-1185">Reference proteome</keyword>
<evidence type="ECO:0000256" key="6">
    <source>
        <dbReference type="ARBA" id="ARBA00023170"/>
    </source>
</evidence>
<dbReference type="AlphaFoldDB" id="A0A3M6UTK9"/>
<dbReference type="Proteomes" id="UP000275408">
    <property type="component" value="Unassembled WGS sequence"/>
</dbReference>
<name>A0A3M6UTK9_POCDA</name>
<dbReference type="SUPFAM" id="SSF81321">
    <property type="entry name" value="Family A G protein-coupled receptor-like"/>
    <property type="match status" value="1"/>
</dbReference>
<proteinExistence type="predicted"/>
<dbReference type="Gene3D" id="1.20.1070.10">
    <property type="entry name" value="Rhodopsin 7-helix transmembrane proteins"/>
    <property type="match status" value="1"/>
</dbReference>
<dbReference type="OrthoDB" id="6435638at2759"/>
<evidence type="ECO:0000313" key="11">
    <source>
        <dbReference type="Proteomes" id="UP000275408"/>
    </source>
</evidence>